<dbReference type="Proteomes" id="UP000011081">
    <property type="component" value="Unassembled WGS sequence"/>
</dbReference>
<dbReference type="GeneID" id="19879655"/>
<keyword evidence="2" id="KW-1185">Reference proteome</keyword>
<reference evidence="2" key="1">
    <citation type="submission" date="2011-03" db="EMBL/GenBank/DDBJ databases">
        <title>The genome sequence of Vavraia culicis strain floridensis.</title>
        <authorList>
            <consortium name="The Broad Institute Genome Sequencing Platform"/>
            <person name="Cuomo C."/>
            <person name="Becnel J."/>
            <person name="Sanscrainte N."/>
            <person name="Young S.K."/>
            <person name="Zeng Q."/>
            <person name="Gargeya S."/>
            <person name="Fitzgerald M."/>
            <person name="Haas B."/>
            <person name="Abouelleil A."/>
            <person name="Alvarado L."/>
            <person name="Arachchi H.M."/>
            <person name="Berlin A."/>
            <person name="Chapman S.B."/>
            <person name="Gearin G."/>
            <person name="Goldberg J."/>
            <person name="Griggs A."/>
            <person name="Gujja S."/>
            <person name="Hansen M."/>
            <person name="Heiman D."/>
            <person name="Howarth C."/>
            <person name="Larimer J."/>
            <person name="Lui A."/>
            <person name="MacDonald P.J.P."/>
            <person name="McCowen C."/>
            <person name="Montmayeur A."/>
            <person name="Murphy C."/>
            <person name="Neiman D."/>
            <person name="Pearson M."/>
            <person name="Priest M."/>
            <person name="Roberts A."/>
            <person name="Saif S."/>
            <person name="Shea T."/>
            <person name="Sisk P."/>
            <person name="Stolte C."/>
            <person name="Sykes S."/>
            <person name="Wortman J."/>
            <person name="Nusbaum C."/>
            <person name="Birren B."/>
        </authorList>
    </citation>
    <scope>NUCLEOTIDE SEQUENCE [LARGE SCALE GENOMIC DNA]</scope>
    <source>
        <strain evidence="2">floridensis</strain>
    </source>
</reference>
<evidence type="ECO:0008006" key="3">
    <source>
        <dbReference type="Google" id="ProtNLM"/>
    </source>
</evidence>
<accession>L2GSV3</accession>
<dbReference type="OrthoDB" id="5588096at2759"/>
<dbReference type="HOGENOM" id="CLU_855796_0_0_1"/>
<gene>
    <name evidence="1" type="ORF">VCUG_01782</name>
</gene>
<protein>
    <recommendedName>
        <fullName evidence="3">GIT Spa2 homology (SHD) domain-containing protein</fullName>
    </recommendedName>
</protein>
<organism evidence="1 2">
    <name type="scientific">Vavraia culicis (isolate floridensis)</name>
    <name type="common">Microsporidian parasite</name>
    <dbReference type="NCBI Taxonomy" id="948595"/>
    <lineage>
        <taxon>Eukaryota</taxon>
        <taxon>Fungi</taxon>
        <taxon>Fungi incertae sedis</taxon>
        <taxon>Microsporidia</taxon>
        <taxon>Pleistophoridae</taxon>
        <taxon>Vavraia</taxon>
    </lineage>
</organism>
<sequence>MANKGDDEHEITRYILYGYIGIHLRKIDIKERQKSATTKMSFLTPLQFECLVKDVKTEINRRITKRDALKEDNMRLSSLSELKFRDLVIDLFLVFNKKFPSKRYDSTEETEVMIYNLENLIHSLKNENESIMRNLRTIGSVFEKIRIYQSYLKSEFGKQNKNTQVIDYMDTVFDSHDCLLLEILNCPDYMTNIADRKLKNNRNYEDLRTQYKYMQRLDHQNGQKEYALEIVELLLFKDSYDRETDETLYLLRNYDKIDHDYDNRLEMMIIRIHDQAQRLGFSDKAEKLKNMKVPVEKKERGDLVCFLAEVLKNIIVKDRNIGDLR</sequence>
<evidence type="ECO:0000313" key="2">
    <source>
        <dbReference type="Proteomes" id="UP000011081"/>
    </source>
</evidence>
<name>L2GSV3_VAVCU</name>
<proteinExistence type="predicted"/>
<evidence type="ECO:0000313" key="1">
    <source>
        <dbReference type="EMBL" id="ELA46756.1"/>
    </source>
</evidence>
<dbReference type="OMA" id="ETEVMIY"/>
<dbReference type="EMBL" id="GL877434">
    <property type="protein sequence ID" value="ELA46756.1"/>
    <property type="molecule type" value="Genomic_DNA"/>
</dbReference>
<dbReference type="VEuPathDB" id="MicrosporidiaDB:VCUG_01782"/>
<dbReference type="RefSeq" id="XP_008074798.1">
    <property type="nucleotide sequence ID" value="XM_008076607.1"/>
</dbReference>
<dbReference type="InParanoid" id="L2GSV3"/>
<dbReference type="AlphaFoldDB" id="L2GSV3"/>